<sequence length="61" mass="6667">KKALEPVKLNGWGTPEVNSETMQTSEPWVFAGGDIAGLANTTVESVNDGKQASWHIHKYIQ</sequence>
<keyword evidence="1" id="KW-0560">Oxidoreductase</keyword>
<feature type="non-terminal residue" evidence="3">
    <location>
        <position position="61"/>
    </location>
</feature>
<organism evidence="3 4">
    <name type="scientific">Cirrhinus mrigala</name>
    <name type="common">Mrigala</name>
    <dbReference type="NCBI Taxonomy" id="683832"/>
    <lineage>
        <taxon>Eukaryota</taxon>
        <taxon>Metazoa</taxon>
        <taxon>Chordata</taxon>
        <taxon>Craniata</taxon>
        <taxon>Vertebrata</taxon>
        <taxon>Euteleostomi</taxon>
        <taxon>Actinopterygii</taxon>
        <taxon>Neopterygii</taxon>
        <taxon>Teleostei</taxon>
        <taxon>Ostariophysi</taxon>
        <taxon>Cypriniformes</taxon>
        <taxon>Cyprinidae</taxon>
        <taxon>Labeoninae</taxon>
        <taxon>Labeonini</taxon>
        <taxon>Cirrhinus</taxon>
    </lineage>
</organism>
<feature type="region of interest" description="Disordered" evidence="2">
    <location>
        <begin position="1"/>
        <end position="21"/>
    </location>
</feature>
<keyword evidence="4" id="KW-1185">Reference proteome</keyword>
<protein>
    <submittedName>
        <fullName evidence="3">Uncharacterized protein</fullName>
    </submittedName>
</protein>
<evidence type="ECO:0000313" key="3">
    <source>
        <dbReference type="EMBL" id="KAL0200445.1"/>
    </source>
</evidence>
<dbReference type="SUPFAM" id="SSF51905">
    <property type="entry name" value="FAD/NAD(P)-binding domain"/>
    <property type="match status" value="1"/>
</dbReference>
<evidence type="ECO:0000256" key="1">
    <source>
        <dbReference type="ARBA" id="ARBA00023002"/>
    </source>
</evidence>
<dbReference type="GO" id="GO:0016627">
    <property type="term" value="F:oxidoreductase activity, acting on the CH-CH group of donors"/>
    <property type="evidence" value="ECO:0007669"/>
    <property type="project" value="UniProtKB-ARBA"/>
</dbReference>
<proteinExistence type="predicted"/>
<name>A0ABD0RPK5_CIRMR</name>
<reference evidence="3 4" key="1">
    <citation type="submission" date="2024-05" db="EMBL/GenBank/DDBJ databases">
        <title>Genome sequencing and assembly of Indian major carp, Cirrhinus mrigala (Hamilton, 1822).</title>
        <authorList>
            <person name="Mohindra V."/>
            <person name="Chowdhury L.M."/>
            <person name="Lal K."/>
            <person name="Jena J.K."/>
        </authorList>
    </citation>
    <scope>NUCLEOTIDE SEQUENCE [LARGE SCALE GENOMIC DNA]</scope>
    <source>
        <strain evidence="3">CM1030</strain>
        <tissue evidence="3">Blood</tissue>
    </source>
</reference>
<evidence type="ECO:0000256" key="2">
    <source>
        <dbReference type="SAM" id="MobiDB-lite"/>
    </source>
</evidence>
<dbReference type="PANTHER" id="PTHR43073:SF2">
    <property type="entry name" value="DIHYDROPYRIMIDINE DEHYDROGENASE [NADP(+)]"/>
    <property type="match status" value="1"/>
</dbReference>
<gene>
    <name evidence="3" type="ORF">M9458_003632</name>
</gene>
<feature type="non-terminal residue" evidence="3">
    <location>
        <position position="1"/>
    </location>
</feature>
<dbReference type="AlphaFoldDB" id="A0ABD0RPK5"/>
<dbReference type="InterPro" id="IPR036188">
    <property type="entry name" value="FAD/NAD-bd_sf"/>
</dbReference>
<dbReference type="Proteomes" id="UP001529510">
    <property type="component" value="Unassembled WGS sequence"/>
</dbReference>
<evidence type="ECO:0000313" key="4">
    <source>
        <dbReference type="Proteomes" id="UP001529510"/>
    </source>
</evidence>
<dbReference type="PANTHER" id="PTHR43073">
    <property type="entry name" value="DIHYDROPYRIMIDINE DEHYDROGENASE [NADP(+)]"/>
    <property type="match status" value="1"/>
</dbReference>
<dbReference type="EMBL" id="JAMKFB020000002">
    <property type="protein sequence ID" value="KAL0200445.1"/>
    <property type="molecule type" value="Genomic_DNA"/>
</dbReference>
<accession>A0ABD0RPK5</accession>
<comment type="caution">
    <text evidence="3">The sequence shown here is derived from an EMBL/GenBank/DDBJ whole genome shotgun (WGS) entry which is preliminary data.</text>
</comment>
<dbReference type="Gene3D" id="3.50.50.60">
    <property type="entry name" value="FAD/NAD(P)-binding domain"/>
    <property type="match status" value="1"/>
</dbReference>